<evidence type="ECO:0000313" key="1">
    <source>
        <dbReference type="EMBL" id="KAK4658837.1"/>
    </source>
</evidence>
<evidence type="ECO:0000313" key="2">
    <source>
        <dbReference type="Proteomes" id="UP001323405"/>
    </source>
</evidence>
<dbReference type="EMBL" id="JAFFHA010000001">
    <property type="protein sequence ID" value="KAK4658837.1"/>
    <property type="molecule type" value="Genomic_DNA"/>
</dbReference>
<comment type="caution">
    <text evidence="1">The sequence shown here is derived from an EMBL/GenBank/DDBJ whole genome shotgun (WGS) entry which is preliminary data.</text>
</comment>
<dbReference type="Proteomes" id="UP001323405">
    <property type="component" value="Unassembled WGS sequence"/>
</dbReference>
<name>A0ABR0GT51_9PEZI</name>
<dbReference type="RefSeq" id="XP_062747809.1">
    <property type="nucleotide sequence ID" value="XM_062882765.1"/>
</dbReference>
<sequence length="91" mass="9828">MVDTRNGLDWLTVVVVKDGCGSGKVSTGSYMTRCTDWSLEGIGVAGLLPLIQHQVVGLQWADMTPPHGDDIDFEMGCAPDTSLGFLMLRMI</sequence>
<protein>
    <submittedName>
        <fullName evidence="1">Uncharacterized protein</fullName>
    </submittedName>
</protein>
<gene>
    <name evidence="1" type="ORF">QC762_0002630</name>
</gene>
<proteinExistence type="predicted"/>
<keyword evidence="2" id="KW-1185">Reference proteome</keyword>
<reference evidence="1 2" key="1">
    <citation type="journal article" date="2023" name="bioRxiv">
        <title>High-quality genome assemblies of four members of thePodospora anserinaspecies complex.</title>
        <authorList>
            <person name="Ament-Velasquez S.L."/>
            <person name="Vogan A.A."/>
            <person name="Wallerman O."/>
            <person name="Hartmann F."/>
            <person name="Gautier V."/>
            <person name="Silar P."/>
            <person name="Giraud T."/>
            <person name="Johannesson H."/>
        </authorList>
    </citation>
    <scope>NUCLEOTIDE SEQUENCE [LARGE SCALE GENOMIC DNA]</scope>
    <source>
        <strain evidence="1 2">CBS 415.72m</strain>
    </source>
</reference>
<accession>A0ABR0GT51</accession>
<organism evidence="1 2">
    <name type="scientific">Podospora pseudocomata</name>
    <dbReference type="NCBI Taxonomy" id="2093779"/>
    <lineage>
        <taxon>Eukaryota</taxon>
        <taxon>Fungi</taxon>
        <taxon>Dikarya</taxon>
        <taxon>Ascomycota</taxon>
        <taxon>Pezizomycotina</taxon>
        <taxon>Sordariomycetes</taxon>
        <taxon>Sordariomycetidae</taxon>
        <taxon>Sordariales</taxon>
        <taxon>Podosporaceae</taxon>
        <taxon>Podospora</taxon>
    </lineage>
</organism>
<dbReference type="GeneID" id="87902250"/>